<dbReference type="InterPro" id="IPR019467">
    <property type="entry name" value="Hat1_N"/>
</dbReference>
<evidence type="ECO:0000256" key="4">
    <source>
        <dbReference type="ARBA" id="ARBA00021268"/>
    </source>
</evidence>
<dbReference type="SUPFAM" id="SSF55729">
    <property type="entry name" value="Acyl-CoA N-acyltransferases (Nat)"/>
    <property type="match status" value="1"/>
</dbReference>
<dbReference type="FunCoup" id="A0A507BLI0">
    <property type="interactions" value="1087"/>
</dbReference>
<evidence type="ECO:0000256" key="9">
    <source>
        <dbReference type="PIRNR" id="PIRNR038084"/>
    </source>
</evidence>
<keyword evidence="6 9" id="KW-0539">Nucleus</keyword>
<gene>
    <name evidence="15" type="ORF">E0L32_011712</name>
</gene>
<feature type="region of interest" description="Interaction with histone H4 N-terminus" evidence="11">
    <location>
        <begin position="209"/>
        <end position="211"/>
    </location>
</feature>
<evidence type="ECO:0000256" key="3">
    <source>
        <dbReference type="ARBA" id="ARBA00013184"/>
    </source>
</evidence>
<dbReference type="GO" id="GO:0000781">
    <property type="term" value="C:chromosome, telomeric region"/>
    <property type="evidence" value="ECO:0007669"/>
    <property type="project" value="GOC"/>
</dbReference>
<feature type="region of interest" description="Disordered" evidence="13">
    <location>
        <begin position="440"/>
        <end position="468"/>
    </location>
</feature>
<feature type="site" description="Interaction with histone H4 N-terminus" evidence="12">
    <location>
        <position position="180"/>
    </location>
</feature>
<dbReference type="GO" id="GO:0005634">
    <property type="term" value="C:nucleus"/>
    <property type="evidence" value="ECO:0007669"/>
    <property type="project" value="UniProtKB-SubCell"/>
</dbReference>
<dbReference type="GO" id="GO:0004402">
    <property type="term" value="F:histone acetyltransferase activity"/>
    <property type="evidence" value="ECO:0007669"/>
    <property type="project" value="UniProtKB-UniRule"/>
</dbReference>
<keyword evidence="9" id="KW-0963">Cytoplasm</keyword>
<evidence type="ECO:0000313" key="15">
    <source>
        <dbReference type="EMBL" id="TPX18379.1"/>
    </source>
</evidence>
<feature type="region of interest" description="Interaction with histone H4 N-terminus" evidence="11">
    <location>
        <begin position="45"/>
        <end position="47"/>
    </location>
</feature>
<reference evidence="15 16" key="1">
    <citation type="submission" date="2019-06" db="EMBL/GenBank/DDBJ databases">
        <title>Draft genome sequence of the filamentous fungus Phialemoniopsis curvata isolated from diesel fuel.</title>
        <authorList>
            <person name="Varaljay V.A."/>
            <person name="Lyon W.J."/>
            <person name="Crouch A.L."/>
            <person name="Drake C.E."/>
            <person name="Hollomon J.M."/>
            <person name="Nadeau L.J."/>
            <person name="Nunn H.S."/>
            <person name="Stevenson B.S."/>
            <person name="Bojanowski C.L."/>
            <person name="Crookes-Goodson W.J."/>
        </authorList>
    </citation>
    <scope>NUCLEOTIDE SEQUENCE [LARGE SCALE GENOMIC DNA]</scope>
    <source>
        <strain evidence="15 16">D216</strain>
    </source>
</reference>
<dbReference type="Proteomes" id="UP000319257">
    <property type="component" value="Unassembled WGS sequence"/>
</dbReference>
<dbReference type="Gene3D" id="1.10.10.390">
    <property type="match status" value="1"/>
</dbReference>
<keyword evidence="7 9" id="KW-0012">Acyltransferase</keyword>
<comment type="similarity">
    <text evidence="2 9">Belongs to the HAT1 family.</text>
</comment>
<comment type="function">
    <text evidence="9">Catalytic component of the histone acetylase B (HAT-B) complex. Has intrinsic substrate specificity that modifies lysine in recognition sequence GXGKXG. Involved in DNA double-strand break repair.</text>
</comment>
<evidence type="ECO:0000256" key="12">
    <source>
        <dbReference type="PIRSR" id="PIRSR038084-3"/>
    </source>
</evidence>
<dbReference type="InterPro" id="IPR037113">
    <property type="entry name" value="Hat1_N_sf"/>
</dbReference>
<keyword evidence="16" id="KW-1185">Reference proteome</keyword>
<dbReference type="RefSeq" id="XP_031000090.1">
    <property type="nucleotide sequence ID" value="XM_031134472.1"/>
</dbReference>
<dbReference type="InterPro" id="IPR013523">
    <property type="entry name" value="Hist_AcTrfase_HAT1_C"/>
</dbReference>
<accession>A0A507BLI0</accession>
<dbReference type="Gene3D" id="3.90.360.10">
    <property type="entry name" value="Histone acetyl transferase 1 (HAT1), N-terminal domain"/>
    <property type="match status" value="1"/>
</dbReference>
<evidence type="ECO:0000256" key="5">
    <source>
        <dbReference type="ARBA" id="ARBA00022679"/>
    </source>
</evidence>
<evidence type="ECO:0000256" key="2">
    <source>
        <dbReference type="ARBA" id="ARBA00010543"/>
    </source>
</evidence>
<evidence type="ECO:0000313" key="16">
    <source>
        <dbReference type="Proteomes" id="UP000319257"/>
    </source>
</evidence>
<comment type="catalytic activity">
    <reaction evidence="8 9">
        <text>L-lysyl-[protein] + acetyl-CoA = N(6)-acetyl-L-lysyl-[protein] + CoA + H(+)</text>
        <dbReference type="Rhea" id="RHEA:45948"/>
        <dbReference type="Rhea" id="RHEA-COMP:9752"/>
        <dbReference type="Rhea" id="RHEA-COMP:10731"/>
        <dbReference type="ChEBI" id="CHEBI:15378"/>
        <dbReference type="ChEBI" id="CHEBI:29969"/>
        <dbReference type="ChEBI" id="CHEBI:57287"/>
        <dbReference type="ChEBI" id="CHEBI:57288"/>
        <dbReference type="ChEBI" id="CHEBI:61930"/>
        <dbReference type="EC" id="2.3.1.48"/>
    </reaction>
</comment>
<keyword evidence="5 9" id="KW-0808">Transferase</keyword>
<dbReference type="EMBL" id="SKBQ01000115">
    <property type="protein sequence ID" value="TPX18379.1"/>
    <property type="molecule type" value="Genomic_DNA"/>
</dbReference>
<dbReference type="OrthoDB" id="10253098at2759"/>
<dbReference type="GO" id="GO:0005737">
    <property type="term" value="C:cytoplasm"/>
    <property type="evidence" value="ECO:0007669"/>
    <property type="project" value="UniProtKB-SubCell"/>
</dbReference>
<dbReference type="Pfam" id="PF21184">
    <property type="entry name" value="HAT1_C_fung"/>
    <property type="match status" value="1"/>
</dbReference>
<dbReference type="Gene3D" id="3.40.630.30">
    <property type="match status" value="1"/>
</dbReference>
<evidence type="ECO:0000259" key="14">
    <source>
        <dbReference type="Pfam" id="PF10394"/>
    </source>
</evidence>
<name>A0A507BLI0_9PEZI</name>
<dbReference type="STRING" id="1093900.A0A507BLI0"/>
<dbReference type="GeneID" id="41979159"/>
<dbReference type="EC" id="2.3.1.48" evidence="3 9"/>
<evidence type="ECO:0000256" key="10">
    <source>
        <dbReference type="PIRSR" id="PIRSR038084-1"/>
    </source>
</evidence>
<evidence type="ECO:0000256" key="1">
    <source>
        <dbReference type="ARBA" id="ARBA00004123"/>
    </source>
</evidence>
<comment type="caution">
    <text evidence="15">The sequence shown here is derived from an EMBL/GenBank/DDBJ whole genome shotgun (WGS) entry which is preliminary data.</text>
</comment>
<evidence type="ECO:0000256" key="8">
    <source>
        <dbReference type="ARBA" id="ARBA00048017"/>
    </source>
</evidence>
<dbReference type="FunFam" id="1.10.10.390:FF:000004">
    <property type="entry name" value="Histone acetyltransferase type B catalytic subunit"/>
    <property type="match status" value="1"/>
</dbReference>
<protein>
    <recommendedName>
        <fullName evidence="4 9">Histone acetyltransferase type B catalytic subunit</fullName>
        <ecNumber evidence="3 9">2.3.1.48</ecNumber>
    </recommendedName>
</protein>
<evidence type="ECO:0000256" key="13">
    <source>
        <dbReference type="SAM" id="MobiDB-lite"/>
    </source>
</evidence>
<proteinExistence type="inferred from homology"/>
<organism evidence="15 16">
    <name type="scientific">Thyridium curvatum</name>
    <dbReference type="NCBI Taxonomy" id="1093900"/>
    <lineage>
        <taxon>Eukaryota</taxon>
        <taxon>Fungi</taxon>
        <taxon>Dikarya</taxon>
        <taxon>Ascomycota</taxon>
        <taxon>Pezizomycotina</taxon>
        <taxon>Sordariomycetes</taxon>
        <taxon>Sordariomycetidae</taxon>
        <taxon>Thyridiales</taxon>
        <taxon>Thyridiaceae</taxon>
        <taxon>Thyridium</taxon>
    </lineage>
</organism>
<dbReference type="PIRSF" id="PIRSF038084">
    <property type="entry name" value="HAT-B_cat"/>
    <property type="match status" value="1"/>
</dbReference>
<dbReference type="PANTHER" id="PTHR12046">
    <property type="entry name" value="HISTONE ACETYLTRANSFERASE TYPE B CATALYTIC SUBUNIT"/>
    <property type="match status" value="1"/>
</dbReference>
<dbReference type="Pfam" id="PF10394">
    <property type="entry name" value="Hat1_N"/>
    <property type="match status" value="1"/>
</dbReference>
<dbReference type="InterPro" id="IPR017380">
    <property type="entry name" value="Hist_AcTrfase_B-typ_cat-su"/>
</dbReference>
<comment type="subcellular location">
    <subcellularLocation>
        <location evidence="9">Cytoplasm</location>
    </subcellularLocation>
    <subcellularLocation>
        <location evidence="1 9">Nucleus</location>
    </subcellularLocation>
</comment>
<dbReference type="InterPro" id="IPR016181">
    <property type="entry name" value="Acyl_CoA_acyltransferase"/>
</dbReference>
<evidence type="ECO:0000256" key="7">
    <source>
        <dbReference type="ARBA" id="ARBA00023315"/>
    </source>
</evidence>
<feature type="binding site" evidence="11">
    <location>
        <begin position="249"/>
        <end position="251"/>
    </location>
    <ligand>
        <name>acetyl-CoA</name>
        <dbReference type="ChEBI" id="CHEBI:57288"/>
    </ligand>
</feature>
<feature type="domain" description="Histone acetyl transferase HAT1 N-terminal" evidence="14">
    <location>
        <begin position="8"/>
        <end position="164"/>
    </location>
</feature>
<dbReference type="AlphaFoldDB" id="A0A507BLI0"/>
<sequence length="468" mass="53627">MAQADDTWSANANDAFEISLVKPSSSGLKTLAKFNPKFTYPIFGDDESIFGYQGLKINLRYHANDMRPNLDIAYNKKFKAIGETEAADIHQILKDFLPEVAFQRAADFENAIKSVPKDWAPPGTRLKDVEATDGEYSVWYGSLADPAIKQMVQRIQILVPLFIEGGSFIGTDDSDSADRWTVFFMFRKRHVLGADDEFSYEFVGYSTVYRFFLYRPHAASKEAPTLDFELPKGDFSLAELPCRTRISQFVILPPFQGKGNAARLYSTIFTHYLENAQTVEITVEDPNEAFDDLRDLTDLAFLRRDPEFNQIRIDTSVKIPKKGPAPRTIVDPSKLETLRQRTKIAPRQFARVVEMQLLSKLPEAVRPSLEQEPSKEQGTAEQHHEYQLWRLWVKQRIYRQNKEILSQLDRSERIDKLEETLSSVELEYLRLLGMFEHRGRHETSANGKRKLEVRTEGGSSKKARLEAA</sequence>
<feature type="binding site" evidence="11">
    <location>
        <position position="287"/>
    </location>
    <ligand>
        <name>acetyl-CoA</name>
        <dbReference type="ChEBI" id="CHEBI:57288"/>
    </ligand>
</feature>
<comment type="subunit">
    <text evidence="9">Component of the HAT-B complex composed of at least HAT1 and HAT2. The HAT-B complex binds to histone H4 tail.</text>
</comment>
<dbReference type="GO" id="GO:0042393">
    <property type="term" value="F:histone binding"/>
    <property type="evidence" value="ECO:0007669"/>
    <property type="project" value="InterPro"/>
</dbReference>
<feature type="compositionally biased region" description="Basic and acidic residues" evidence="13">
    <location>
        <begin position="440"/>
        <end position="455"/>
    </location>
</feature>
<evidence type="ECO:0000256" key="6">
    <source>
        <dbReference type="ARBA" id="ARBA00023242"/>
    </source>
</evidence>
<evidence type="ECO:0000256" key="11">
    <source>
        <dbReference type="PIRSR" id="PIRSR038084-2"/>
    </source>
</evidence>
<dbReference type="GO" id="GO:0031509">
    <property type="term" value="P:subtelomeric heterochromatin formation"/>
    <property type="evidence" value="ECO:0007669"/>
    <property type="project" value="InterPro"/>
</dbReference>
<feature type="active site" description="Proton donor/acceptor" evidence="10">
    <location>
        <position position="284"/>
    </location>
</feature>
<dbReference type="InParanoid" id="A0A507BLI0"/>